<dbReference type="GO" id="GO:0008270">
    <property type="term" value="F:zinc ion binding"/>
    <property type="evidence" value="ECO:0007669"/>
    <property type="project" value="UniProtKB-KW"/>
</dbReference>
<protein>
    <recommendedName>
        <fullName evidence="7">RING-type domain-containing protein</fullName>
    </recommendedName>
</protein>
<evidence type="ECO:0000256" key="1">
    <source>
        <dbReference type="ARBA" id="ARBA00004906"/>
    </source>
</evidence>
<comment type="pathway">
    <text evidence="1">Protein modification; protein ubiquitination.</text>
</comment>
<proteinExistence type="predicted"/>
<evidence type="ECO:0000313" key="6">
    <source>
        <dbReference type="EMBL" id="KAA0203432.1"/>
    </source>
</evidence>
<reference evidence="6" key="1">
    <citation type="submission" date="2014-08" db="EMBL/GenBank/DDBJ databases">
        <authorList>
            <person name="Murali S."/>
            <person name="Richards S."/>
            <person name="Bandaranaike D."/>
            <person name="Bellair M."/>
            <person name="Blankenburg K."/>
            <person name="Chao H."/>
            <person name="Dinh H."/>
            <person name="Doddapaneni H."/>
            <person name="Dugan-Rocha S."/>
            <person name="Elkadiri S."/>
            <person name="Gnanaolivu R."/>
            <person name="Hughes D."/>
            <person name="Lee S."/>
            <person name="Li M."/>
            <person name="Ming W."/>
            <person name="Munidasa M."/>
            <person name="Muniz J."/>
            <person name="Nguyen L."/>
            <person name="Osuji N."/>
            <person name="Pu L.-L."/>
            <person name="Puazo M."/>
            <person name="Skinner E."/>
            <person name="Qu C."/>
            <person name="Quiroz J."/>
            <person name="Raj R."/>
            <person name="Weissenberger G."/>
            <person name="Xin Y."/>
            <person name="Zou X."/>
            <person name="Han Y."/>
            <person name="Worley K."/>
            <person name="Muzny D."/>
            <person name="Gibbs R."/>
        </authorList>
    </citation>
    <scope>NUCLEOTIDE SEQUENCE</scope>
    <source>
        <strain evidence="6">HAZT.00-mixed</strain>
        <tissue evidence="6">Whole organism</tissue>
    </source>
</reference>
<evidence type="ECO:0008006" key="7">
    <source>
        <dbReference type="Google" id="ProtNLM"/>
    </source>
</evidence>
<evidence type="ECO:0000256" key="4">
    <source>
        <dbReference type="ARBA" id="ARBA00022786"/>
    </source>
</evidence>
<evidence type="ECO:0000256" key="3">
    <source>
        <dbReference type="ARBA" id="ARBA00022771"/>
    </source>
</evidence>
<dbReference type="EMBL" id="JQDR03001674">
    <property type="protein sequence ID" value="KAA0203432.1"/>
    <property type="molecule type" value="Genomic_DNA"/>
</dbReference>
<dbReference type="Proteomes" id="UP000711488">
    <property type="component" value="Unassembled WGS sequence"/>
</dbReference>
<sequence>MLLYLSSSALIPHPVLKSEYFDRRRIKRKETPISGELEDFFLKELYYARMEESIGRHRAAQEEAKKEVFAAAKDAGLLRTCTICCEDEILEEDMRACASLDSPHLFCKTCVGSSCKEEFSLNVIKTVLKSSVFSNLLKRKQAEEIMAAGIADLECCPFCNFATIMPNKEDKVCLFA</sequence>
<evidence type="ECO:0000256" key="5">
    <source>
        <dbReference type="ARBA" id="ARBA00022833"/>
    </source>
</evidence>
<keyword evidence="4" id="KW-0833">Ubl conjugation pathway</keyword>
<reference evidence="6" key="3">
    <citation type="submission" date="2019-06" db="EMBL/GenBank/DDBJ databases">
        <authorList>
            <person name="Poynton C."/>
            <person name="Hasenbein S."/>
            <person name="Benoit J.B."/>
            <person name="Sepulveda M.S."/>
            <person name="Poelchau M.F."/>
            <person name="Murali S.C."/>
            <person name="Chen S."/>
            <person name="Glastad K.M."/>
            <person name="Werren J.H."/>
            <person name="Vineis J.H."/>
            <person name="Bowen J.L."/>
            <person name="Friedrich M."/>
            <person name="Jones J."/>
            <person name="Robertson H.M."/>
            <person name="Feyereisen R."/>
            <person name="Mechler-Hickson A."/>
            <person name="Mathers N."/>
            <person name="Lee C.E."/>
            <person name="Colbourne J.K."/>
            <person name="Biales A."/>
            <person name="Johnston J.S."/>
            <person name="Wellborn G.A."/>
            <person name="Rosendale A.J."/>
            <person name="Cridge A.G."/>
            <person name="Munoz-Torres M.C."/>
            <person name="Bain P.A."/>
            <person name="Manny A.R."/>
            <person name="Major K.M."/>
            <person name="Lambert F.N."/>
            <person name="Vulpe C.D."/>
            <person name="Tuck P."/>
            <person name="Blalock B.J."/>
            <person name="Lin Y.-Y."/>
            <person name="Smith M.E."/>
            <person name="Ochoa-Acuna H."/>
            <person name="Chen M.-J.M."/>
            <person name="Childers C.P."/>
            <person name="Qu J."/>
            <person name="Dugan S."/>
            <person name="Lee S.L."/>
            <person name="Chao H."/>
            <person name="Dinh H."/>
            <person name="Han Y."/>
            <person name="Doddapaneni H."/>
            <person name="Worley K.C."/>
            <person name="Muzny D.M."/>
            <person name="Gibbs R.A."/>
            <person name="Richards S."/>
        </authorList>
    </citation>
    <scope>NUCLEOTIDE SEQUENCE</scope>
    <source>
        <strain evidence="6">HAZT.00-mixed</strain>
        <tissue evidence="6">Whole organism</tissue>
    </source>
</reference>
<dbReference type="PANTHER" id="PTHR22770:SF47">
    <property type="entry name" value="E3 UBIQUITIN-PROTEIN LIGASE RNF216"/>
    <property type="match status" value="1"/>
</dbReference>
<name>A0A6A0HCJ2_HYAAZ</name>
<dbReference type="PANTHER" id="PTHR22770">
    <property type="entry name" value="UBIQUITIN CONJUGATING ENZYME 7 INTERACTING PROTEIN-RELATED"/>
    <property type="match status" value="1"/>
</dbReference>
<reference evidence="6" key="2">
    <citation type="journal article" date="2018" name="Environ. Sci. Technol.">
        <title>The Toxicogenome of Hyalella azteca: A Model for Sediment Ecotoxicology and Evolutionary Toxicology.</title>
        <authorList>
            <person name="Poynton H.C."/>
            <person name="Hasenbein S."/>
            <person name="Benoit J.B."/>
            <person name="Sepulveda M.S."/>
            <person name="Poelchau M.F."/>
            <person name="Hughes D.S.T."/>
            <person name="Murali S.C."/>
            <person name="Chen S."/>
            <person name="Glastad K.M."/>
            <person name="Goodisman M.A.D."/>
            <person name="Werren J.H."/>
            <person name="Vineis J.H."/>
            <person name="Bowen J.L."/>
            <person name="Friedrich M."/>
            <person name="Jones J."/>
            <person name="Robertson H.M."/>
            <person name="Feyereisen R."/>
            <person name="Mechler-Hickson A."/>
            <person name="Mathers N."/>
            <person name="Lee C.E."/>
            <person name="Colbourne J.K."/>
            <person name="Biales A."/>
            <person name="Johnston J.S."/>
            <person name="Wellborn G.A."/>
            <person name="Rosendale A.J."/>
            <person name="Cridge A.G."/>
            <person name="Munoz-Torres M.C."/>
            <person name="Bain P.A."/>
            <person name="Manny A.R."/>
            <person name="Major K.M."/>
            <person name="Lambert F.N."/>
            <person name="Vulpe C.D."/>
            <person name="Tuck P."/>
            <person name="Blalock B.J."/>
            <person name="Lin Y.Y."/>
            <person name="Smith M.E."/>
            <person name="Ochoa-Acuna H."/>
            <person name="Chen M.M."/>
            <person name="Childers C.P."/>
            <person name="Qu J."/>
            <person name="Dugan S."/>
            <person name="Lee S.L."/>
            <person name="Chao H."/>
            <person name="Dinh H."/>
            <person name="Han Y."/>
            <person name="Doddapaneni H."/>
            <person name="Worley K.C."/>
            <person name="Muzny D.M."/>
            <person name="Gibbs R.A."/>
            <person name="Richards S."/>
        </authorList>
    </citation>
    <scope>NUCLEOTIDE SEQUENCE</scope>
    <source>
        <strain evidence="6">HAZT.00-mixed</strain>
        <tissue evidence="6">Whole organism</tissue>
    </source>
</reference>
<evidence type="ECO:0000256" key="2">
    <source>
        <dbReference type="ARBA" id="ARBA00022723"/>
    </source>
</evidence>
<organism evidence="6">
    <name type="scientific">Hyalella azteca</name>
    <name type="common">Amphipod</name>
    <dbReference type="NCBI Taxonomy" id="294128"/>
    <lineage>
        <taxon>Eukaryota</taxon>
        <taxon>Metazoa</taxon>
        <taxon>Ecdysozoa</taxon>
        <taxon>Arthropoda</taxon>
        <taxon>Crustacea</taxon>
        <taxon>Multicrustacea</taxon>
        <taxon>Malacostraca</taxon>
        <taxon>Eumalacostraca</taxon>
        <taxon>Peracarida</taxon>
        <taxon>Amphipoda</taxon>
        <taxon>Senticaudata</taxon>
        <taxon>Talitrida</taxon>
        <taxon>Talitroidea</taxon>
        <taxon>Hyalellidae</taxon>
        <taxon>Hyalella</taxon>
    </lineage>
</organism>
<gene>
    <name evidence="6" type="ORF">HAZT_HAZT007626</name>
</gene>
<comment type="caution">
    <text evidence="6">The sequence shown here is derived from an EMBL/GenBank/DDBJ whole genome shotgun (WGS) entry which is preliminary data.</text>
</comment>
<dbReference type="AlphaFoldDB" id="A0A6A0HCJ2"/>
<keyword evidence="3" id="KW-0863">Zinc-finger</keyword>
<keyword evidence="2" id="KW-0479">Metal-binding</keyword>
<dbReference type="InterPro" id="IPR051628">
    <property type="entry name" value="LUBAC_E3_Ligases"/>
</dbReference>
<accession>A0A6A0HCJ2</accession>
<keyword evidence="5" id="KW-0862">Zinc</keyword>